<keyword evidence="3" id="KW-1185">Reference proteome</keyword>
<proteinExistence type="predicted"/>
<feature type="compositionally biased region" description="Basic and acidic residues" evidence="1">
    <location>
        <begin position="303"/>
        <end position="313"/>
    </location>
</feature>
<dbReference type="AlphaFoldDB" id="A0A8I1GCE2"/>
<evidence type="ECO:0000313" key="2">
    <source>
        <dbReference type="EMBL" id="MBJ7543255.1"/>
    </source>
</evidence>
<evidence type="ECO:0000256" key="1">
    <source>
        <dbReference type="SAM" id="MobiDB-lite"/>
    </source>
</evidence>
<protein>
    <recommendedName>
        <fullName evidence="4">Peptidase U35</fullName>
    </recommendedName>
</protein>
<sequence length="330" mass="35974">MPKIETRRDAHLPGHTRALPISSVDKEARTVDVVFSTGAKVQRWRWVGWDVHQAYEETLVISNAAINMERLQAGGPVLDSHNSWSTQTQVAVVDRAWVEGDKALARIRFPSPGVDELSDNIWGKVSEGIVRNVSVGYSQDQIRVVEAEKKGDIEQWIVERWTPFEISFVPVPADPGAQVRGARSDGGERSFPAVITLTKETKPMSDPVREAPEVPAQEDTTRANPQPAAAVDAKALLAAERKRIADISTLARQHGMSEDFIRTHTEAGTSVTEVGAKILDALAARAKETDTATIAVDKAADVRGGSDKADHLRAVQRSRGVKLRSDSKAA</sequence>
<gene>
    <name evidence="2" type="ORF">JDN41_06770</name>
</gene>
<feature type="region of interest" description="Disordered" evidence="1">
    <location>
        <begin position="303"/>
        <end position="330"/>
    </location>
</feature>
<dbReference type="Proteomes" id="UP000623250">
    <property type="component" value="Unassembled WGS sequence"/>
</dbReference>
<organism evidence="2 3">
    <name type="scientific">Rhodomicrobium udaipurense</name>
    <dbReference type="NCBI Taxonomy" id="1202716"/>
    <lineage>
        <taxon>Bacteria</taxon>
        <taxon>Pseudomonadati</taxon>
        <taxon>Pseudomonadota</taxon>
        <taxon>Alphaproteobacteria</taxon>
        <taxon>Hyphomicrobiales</taxon>
        <taxon>Hyphomicrobiaceae</taxon>
        <taxon>Rhodomicrobium</taxon>
    </lineage>
</organism>
<evidence type="ECO:0000313" key="3">
    <source>
        <dbReference type="Proteomes" id="UP000623250"/>
    </source>
</evidence>
<reference evidence="2 3" key="1">
    <citation type="submission" date="2020-12" db="EMBL/GenBank/DDBJ databases">
        <title>Revised draft genomes of Rhodomicrobium vannielii ATCC 17100 and Rhodomicrobium udaipurense JA643.</title>
        <authorList>
            <person name="Conners E.M."/>
            <person name="Davenport E.J."/>
            <person name="Bose A."/>
        </authorList>
    </citation>
    <scope>NUCLEOTIDE SEQUENCE [LARGE SCALE GENOMIC DNA]</scope>
    <source>
        <strain evidence="2 3">JA643</strain>
    </source>
</reference>
<evidence type="ECO:0008006" key="4">
    <source>
        <dbReference type="Google" id="ProtNLM"/>
    </source>
</evidence>
<comment type="caution">
    <text evidence="2">The sequence shown here is derived from an EMBL/GenBank/DDBJ whole genome shotgun (WGS) entry which is preliminary data.</text>
</comment>
<dbReference type="RefSeq" id="WP_037239825.1">
    <property type="nucleotide sequence ID" value="NZ_JAEMUK010000012.1"/>
</dbReference>
<feature type="region of interest" description="Disordered" evidence="1">
    <location>
        <begin position="202"/>
        <end position="228"/>
    </location>
</feature>
<name>A0A8I1GCE2_9HYPH</name>
<feature type="compositionally biased region" description="Basic and acidic residues" evidence="1">
    <location>
        <begin position="202"/>
        <end position="212"/>
    </location>
</feature>
<accession>A0A8I1GCE2</accession>
<dbReference type="EMBL" id="JAEMUK010000012">
    <property type="protein sequence ID" value="MBJ7543255.1"/>
    <property type="molecule type" value="Genomic_DNA"/>
</dbReference>